<name>A0AB34JFN4_PRYPA</name>
<keyword evidence="3" id="KW-0539">Nucleus</keyword>
<comment type="similarity">
    <text evidence="2">Belongs to the AMY1 family.</text>
</comment>
<evidence type="ECO:0000256" key="2">
    <source>
        <dbReference type="ARBA" id="ARBA00009389"/>
    </source>
</evidence>
<evidence type="ECO:0000313" key="5">
    <source>
        <dbReference type="EMBL" id="KAL1519743.1"/>
    </source>
</evidence>
<comment type="subcellular location">
    <subcellularLocation>
        <location evidence="1">Nucleus</location>
    </subcellularLocation>
</comment>
<evidence type="ECO:0000256" key="3">
    <source>
        <dbReference type="ARBA" id="ARBA00023242"/>
    </source>
</evidence>
<gene>
    <name evidence="5" type="ORF">AB1Y20_023251</name>
</gene>
<dbReference type="GO" id="GO:0003713">
    <property type="term" value="F:transcription coactivator activity"/>
    <property type="evidence" value="ECO:0007669"/>
    <property type="project" value="InterPro"/>
</dbReference>
<dbReference type="InterPro" id="IPR026060">
    <property type="entry name" value="AMY1"/>
</dbReference>
<proteinExistence type="inferred from homology"/>
<reference evidence="5 6" key="1">
    <citation type="journal article" date="2024" name="Science">
        <title>Giant polyketide synthase enzymes in the biosynthesis of giant marine polyether toxins.</title>
        <authorList>
            <person name="Fallon T.R."/>
            <person name="Shende V.V."/>
            <person name="Wierzbicki I.H."/>
            <person name="Pendleton A.L."/>
            <person name="Watervoot N.F."/>
            <person name="Auber R.P."/>
            <person name="Gonzalez D.J."/>
            <person name="Wisecaver J.H."/>
            <person name="Moore B.S."/>
        </authorList>
    </citation>
    <scope>NUCLEOTIDE SEQUENCE [LARGE SCALE GENOMIC DNA]</scope>
    <source>
        <strain evidence="5 6">12B1</strain>
    </source>
</reference>
<dbReference type="PRINTS" id="PR02028">
    <property type="entry name" value="CMYCBINDINGP"/>
</dbReference>
<dbReference type="GO" id="GO:0005634">
    <property type="term" value="C:nucleus"/>
    <property type="evidence" value="ECO:0007669"/>
    <property type="project" value="UniProtKB-SubCell"/>
</dbReference>
<comment type="caution">
    <text evidence="5">The sequence shown here is derived from an EMBL/GenBank/DDBJ whole genome shotgun (WGS) entry which is preliminary data.</text>
</comment>
<sequence>MASGLVNAATFQAPDAKKEEFRRYLERSGVIDALTKVLVGLYEEPEKPANALDFIKMTLGAPTGIDVEALKAENEQLRLKCDELALTLQEANKKLQELSPEQ</sequence>
<dbReference type="Gene3D" id="6.10.250.1060">
    <property type="match status" value="1"/>
</dbReference>
<evidence type="ECO:0008006" key="7">
    <source>
        <dbReference type="Google" id="ProtNLM"/>
    </source>
</evidence>
<dbReference type="Proteomes" id="UP001515480">
    <property type="component" value="Unassembled WGS sequence"/>
</dbReference>
<evidence type="ECO:0000256" key="4">
    <source>
        <dbReference type="SAM" id="Coils"/>
    </source>
</evidence>
<feature type="coiled-coil region" evidence="4">
    <location>
        <begin position="67"/>
        <end position="94"/>
    </location>
</feature>
<dbReference type="PANTHER" id="PTHR13168:SF0">
    <property type="entry name" value="C-MYC-BINDING PROTEIN"/>
    <property type="match status" value="1"/>
</dbReference>
<evidence type="ECO:0000313" key="6">
    <source>
        <dbReference type="Proteomes" id="UP001515480"/>
    </source>
</evidence>
<accession>A0AB34JFN4</accession>
<protein>
    <recommendedName>
        <fullName evidence="7">c-Myc-binding protein</fullName>
    </recommendedName>
</protein>
<organism evidence="5 6">
    <name type="scientific">Prymnesium parvum</name>
    <name type="common">Toxic golden alga</name>
    <dbReference type="NCBI Taxonomy" id="97485"/>
    <lineage>
        <taxon>Eukaryota</taxon>
        <taxon>Haptista</taxon>
        <taxon>Haptophyta</taxon>
        <taxon>Prymnesiophyceae</taxon>
        <taxon>Prymnesiales</taxon>
        <taxon>Prymnesiaceae</taxon>
        <taxon>Prymnesium</taxon>
    </lineage>
</organism>
<dbReference type="AlphaFoldDB" id="A0AB34JFN4"/>
<evidence type="ECO:0000256" key="1">
    <source>
        <dbReference type="ARBA" id="ARBA00004123"/>
    </source>
</evidence>
<dbReference type="EMBL" id="JBGBPQ010000009">
    <property type="protein sequence ID" value="KAL1519743.1"/>
    <property type="molecule type" value="Genomic_DNA"/>
</dbReference>
<keyword evidence="4" id="KW-0175">Coiled coil</keyword>
<keyword evidence="6" id="KW-1185">Reference proteome</keyword>
<dbReference type="PANTHER" id="PTHR13168">
    <property type="entry name" value="ASSOCIATE OF C-MYC AMY-1"/>
    <property type="match status" value="1"/>
</dbReference>